<reference evidence="1" key="2">
    <citation type="journal article" date="2022" name="New Phytol.">
        <title>Evolutionary transition to the ectomycorrhizal habit in the genomes of a hyperdiverse lineage of mushroom-forming fungi.</title>
        <authorList>
            <person name="Looney B."/>
            <person name="Miyauchi S."/>
            <person name="Morin E."/>
            <person name="Drula E."/>
            <person name="Courty P.E."/>
            <person name="Kohler A."/>
            <person name="Kuo A."/>
            <person name="LaButti K."/>
            <person name="Pangilinan J."/>
            <person name="Lipzen A."/>
            <person name="Riley R."/>
            <person name="Andreopoulos W."/>
            <person name="He G."/>
            <person name="Johnson J."/>
            <person name="Nolan M."/>
            <person name="Tritt A."/>
            <person name="Barry K.W."/>
            <person name="Grigoriev I.V."/>
            <person name="Nagy L.G."/>
            <person name="Hibbett D."/>
            <person name="Henrissat B."/>
            <person name="Matheny P.B."/>
            <person name="Labbe J."/>
            <person name="Martin F.M."/>
        </authorList>
    </citation>
    <scope>NUCLEOTIDE SEQUENCE</scope>
    <source>
        <strain evidence="1">FP105234-sp</strain>
    </source>
</reference>
<evidence type="ECO:0000313" key="1">
    <source>
        <dbReference type="EMBL" id="KAI0041148.1"/>
    </source>
</evidence>
<name>A0ACB8RAW7_9AGAM</name>
<dbReference type="Proteomes" id="UP000814033">
    <property type="component" value="Unassembled WGS sequence"/>
</dbReference>
<organism evidence="1 2">
    <name type="scientific">Auriscalpium vulgare</name>
    <dbReference type="NCBI Taxonomy" id="40419"/>
    <lineage>
        <taxon>Eukaryota</taxon>
        <taxon>Fungi</taxon>
        <taxon>Dikarya</taxon>
        <taxon>Basidiomycota</taxon>
        <taxon>Agaricomycotina</taxon>
        <taxon>Agaricomycetes</taxon>
        <taxon>Russulales</taxon>
        <taxon>Auriscalpiaceae</taxon>
        <taxon>Auriscalpium</taxon>
    </lineage>
</organism>
<evidence type="ECO:0000313" key="2">
    <source>
        <dbReference type="Proteomes" id="UP000814033"/>
    </source>
</evidence>
<sequence length="397" mass="43859">MEEALGTHCNPEEAFLKDFQNAFVKFAEPADESVPLTRTAFGFPASGSFVVFTLDPVATVETLEDPVAIEAARSVRSRRYVGYVRQPIDIPFPDQRYQRCFCYVLSQGLPKDTIIDEDMCVAVSPATHPTGRPTLTPSPPLPWTDLYLHSTSVFMLRLKTVDGEINHSLSPTLSLGQYLDVREYTSADVMRKQSQDAAKKIVQDFPESSLPHPSYHAAESEPDTHPSRVSIENATLAAFPPQAGDPTRTDVVATAEAASIYSSGDGSDDSSFHSGAPSWLPPVLFSGEEDPRHQFVPVATFDLDISIVEEFANASLLWDEVTEIERIIAESQRRCRALEQSNREHANEEREDQDRIEALSPAESDFHIHANALSPPSCPSSGNTTRWFQTKSIAGFD</sequence>
<keyword evidence="2" id="KW-1185">Reference proteome</keyword>
<proteinExistence type="predicted"/>
<protein>
    <submittedName>
        <fullName evidence="1">Uncharacterized protein</fullName>
    </submittedName>
</protein>
<dbReference type="EMBL" id="MU276141">
    <property type="protein sequence ID" value="KAI0041148.1"/>
    <property type="molecule type" value="Genomic_DNA"/>
</dbReference>
<accession>A0ACB8RAW7</accession>
<reference evidence="1" key="1">
    <citation type="submission" date="2021-02" db="EMBL/GenBank/DDBJ databases">
        <authorList>
            <consortium name="DOE Joint Genome Institute"/>
            <person name="Ahrendt S."/>
            <person name="Looney B.P."/>
            <person name="Miyauchi S."/>
            <person name="Morin E."/>
            <person name="Drula E."/>
            <person name="Courty P.E."/>
            <person name="Chicoki N."/>
            <person name="Fauchery L."/>
            <person name="Kohler A."/>
            <person name="Kuo A."/>
            <person name="Labutti K."/>
            <person name="Pangilinan J."/>
            <person name="Lipzen A."/>
            <person name="Riley R."/>
            <person name="Andreopoulos W."/>
            <person name="He G."/>
            <person name="Johnson J."/>
            <person name="Barry K.W."/>
            <person name="Grigoriev I.V."/>
            <person name="Nagy L."/>
            <person name="Hibbett D."/>
            <person name="Henrissat B."/>
            <person name="Matheny P.B."/>
            <person name="Labbe J."/>
            <person name="Martin F."/>
        </authorList>
    </citation>
    <scope>NUCLEOTIDE SEQUENCE</scope>
    <source>
        <strain evidence="1">FP105234-sp</strain>
    </source>
</reference>
<gene>
    <name evidence="1" type="ORF">FA95DRAFT_1611243</name>
</gene>
<comment type="caution">
    <text evidence="1">The sequence shown here is derived from an EMBL/GenBank/DDBJ whole genome shotgun (WGS) entry which is preliminary data.</text>
</comment>